<reference evidence="6" key="2">
    <citation type="submission" date="2016-05" db="EMBL/GenBank/DDBJ databases">
        <authorList>
            <person name="Lavstsen T."/>
            <person name="Jespersen J.S."/>
        </authorList>
    </citation>
    <scope>NUCLEOTIDE SEQUENCE [LARGE SCALE GENOMIC DNA]</scope>
</reference>
<dbReference type="Pfam" id="PF12887">
    <property type="entry name" value="SICA_alpha"/>
    <property type="match status" value="1"/>
</dbReference>
<protein>
    <submittedName>
        <fullName evidence="6">SICAvar, type I</fullName>
    </submittedName>
</protein>
<dbReference type="InterPro" id="IPR024288">
    <property type="entry name" value="SICA_C"/>
</dbReference>
<dbReference type="Proteomes" id="UP000182128">
    <property type="component" value="Unassembled WGS sequence"/>
</dbReference>
<organism evidence="6 7">
    <name type="scientific">Plasmodium knowlesi (strain H)</name>
    <dbReference type="NCBI Taxonomy" id="5851"/>
    <lineage>
        <taxon>Eukaryota</taxon>
        <taxon>Sar</taxon>
        <taxon>Alveolata</taxon>
        <taxon>Apicomplexa</taxon>
        <taxon>Aconoidasida</taxon>
        <taxon>Haemosporida</taxon>
        <taxon>Plasmodiidae</taxon>
        <taxon>Plasmodium</taxon>
        <taxon>Plasmodium (Plasmodium)</taxon>
    </lineage>
</organism>
<evidence type="ECO:0000313" key="5">
    <source>
        <dbReference type="EMBL" id="SBO20102.1"/>
    </source>
</evidence>
<feature type="compositionally biased region" description="Polar residues" evidence="1">
    <location>
        <begin position="1041"/>
        <end position="1051"/>
    </location>
</feature>
<accession>A0A1A7VF05</accession>
<reference evidence="7 8" key="1">
    <citation type="submission" date="2016-05" db="EMBL/GenBank/DDBJ databases">
        <authorList>
            <person name="Sharaf H."/>
        </authorList>
    </citation>
    <scope>NUCLEOTIDE SEQUENCE [LARGE SCALE GENOMIC DNA]</scope>
    <source>
        <strain evidence="7 8">H</strain>
    </source>
</reference>
<evidence type="ECO:0000313" key="8">
    <source>
        <dbReference type="Proteomes" id="UP000182142"/>
    </source>
</evidence>
<feature type="domain" description="Schizont-infected cell agglutination extracellular beta" evidence="2">
    <location>
        <begin position="555"/>
        <end position="721"/>
    </location>
</feature>
<feature type="domain" description="Schizont-infected cell agglutination C-terminal" evidence="3">
    <location>
        <begin position="1699"/>
        <end position="1837"/>
    </location>
</feature>
<dbReference type="InterPro" id="IPR024290">
    <property type="entry name" value="SICA_extracell_a"/>
</dbReference>
<feature type="compositionally biased region" description="Basic residues" evidence="1">
    <location>
        <begin position="1745"/>
        <end position="1756"/>
    </location>
</feature>
<sequence length="1841" mass="203956">MSGEAGGGSTTSLFETWMKEVLRKTQSTDPTGTAQKITDELRKDFEEAWKKLQNSLMQPGVGEIGKLCSPDFAESIWGGGKGKEFKNEYVKDLCAGLMGIRYFMSGITELGRSKVEVEAKLSEGQWLARCTVGMLALSEIYGDHCNLDRIIGKISNEVEDNLRRHNGKGMNDEMIHKCEGKVDATALLIGKSLLQDKIKQWTQQKRDAGLKGGGYRIGTLWGNRWSKVCNEGKKTPETQERRKKEYLKANASSMTKLMKLDTAQNESKVMPLSDVLIGESKDYSLDLDKLTKVFENAMQKDSTDTAAVAQAIMKEIAKESDEKLAENCIKNTLDDKGGKDNALCKRLDCMKYLWQNVPSGVQGTNEDFWDSKVKALWKELSDVMVKANGNADGNCGQVNDNGTLRQATPSEKTACNYLHAGLNELYNPTTTSSPTGDENNILSTKNSLFRQTMGCFLLHAYAKHIKKNATCIIDNGIERAFDLGKKLSDDSNGNCSGGKGPCVPCQWNDTSMENCTVQTGTQEAGIPGDKVEGIFKKDEDQNISTMLTAINKMNKLCDYMECIASHLNSPNGKQSAEKFWTTTGEVGQLWGELQGAMMEESVNGQCDKMDNGSRPATKPEKKACQHLTKFFTKLKDITTSKGTDNKIFDEHPSLKRAMGCFLLHAYAKKMKKDAKCEIEAGIKKAFDTAGKGLSDNCNGSGGTEPCVPCEWNEKDYESCEIHTNGNKKEKVEEKLDKVKKRIEGTTTAIVNGMNETKSLCDQLQCAAGKWFNEHSKGSTGSGTATPKKTWCQFWNEGVRPTLQTMFQHIEKNNANNTNSPCDQFGDENADSVERRACNHITAGLDYIKNSTSSGNGNPLLDRAVGCIALNLYADQIITKSEDSCPIDKDKISKMFEEWNKKNSCSVNGGGNNNCFQCIRQPKFNNCQLSVDSNLINTPSQSNGNCNTDATEAVRVKDQMNKFLNEDPSQSQSPSQSILEVNTTLTTITDITKSPLCTQLQCAAKKWNSTEGKSGKPTWQNLWTKDGEVEQLWTQLSEAMKTNSGTDTNGNQCAKMDDGTPNGQRDATNPEKKACNYLHAGLTALYKTNGATAPSPSSGDEKILDKNLLLRQTVGCILLKEYAKKMKEESTCVIQSGIKKAFGSWGPITNANCSGGTEPCVPCQWNDDSIDKCELSIIDAAGGTTQMKVADKLKRVKSKMENEVSTTLTKINEMTTLCEYIRCAAPKWFKNRVTTSGGTSNPAKNWCDFWEEVGVKPELKTMFQHIESEAAKKVNNSNTTICQQFGDGNSESVERKACNHITAGLDYIKKISSSTTTKAGHQDDDKFFKQSMMCAALNLYATKIRKEMENSCPIDETKIEEMFDKWNKQNNNSSCNGVRSVSNNGCFLCSRQNEDFKKCELSVPSALVETTKNGQNCTDNATKVETKMDVLLKDEDTTKIKEKLSHINKMDDNFCTQLQCAAKQFYVKKKKGKSSEVNWNALMDKIGKELTALLNNMNNATKQSAAEQYCNDANVAWSTKGHTERRTNRAACLHFAAGLQHIYGRPNGPKLGPVNGPSFAQTMGCLFLKEYAKQLKDLANKKKQGNSWVHPLCDIKEGIDQAFEKSKDIMEASPLCNKNGSTDSCFVCTQEEDYNNCKIGDDDIGSKSNELFKNESKQDQMEKTLENTVCPILLTDLLTPFLPLAPVSIGLSAMAYYLWKYFGPPGKGGARFRRSPTEIPGPSVQEHLLDHVEEAGPHEYRLVKERKPRSAPTRTKRSGRDPAGGGRVNRRTIIEIHFEVLDECQKGDTQLNQKDFLELLIQEFMGSALMEEEQVPKEEVLMEPVPMELVPIEEVHSLGFVV</sequence>
<evidence type="ECO:0000313" key="6">
    <source>
        <dbReference type="EMBL" id="SBO20296.1"/>
    </source>
</evidence>
<feature type="domain" description="Schizont-infected cell agglutination extracellular alpha" evidence="4">
    <location>
        <begin position="12"/>
        <end position="201"/>
    </location>
</feature>
<feature type="domain" description="Schizont-infected cell agglutination extracellular beta" evidence="2">
    <location>
        <begin position="1452"/>
        <end position="1638"/>
    </location>
</feature>
<feature type="domain" description="Schizont-infected cell agglutination extracellular beta" evidence="2">
    <location>
        <begin position="1215"/>
        <end position="1399"/>
    </location>
</feature>
<feature type="domain" description="Schizont-infected cell agglutination extracellular beta" evidence="2">
    <location>
        <begin position="343"/>
        <end position="517"/>
    </location>
</feature>
<feature type="domain" description="Schizont-infected cell agglutination extracellular beta" evidence="2">
    <location>
        <begin position="995"/>
        <end position="1173"/>
    </location>
</feature>
<name>A0A1A7VF05_PLAKH</name>
<dbReference type="Pfam" id="PF12878">
    <property type="entry name" value="SICA_beta"/>
    <property type="match status" value="6"/>
</dbReference>
<feature type="region of interest" description="Disordered" evidence="1">
    <location>
        <begin position="1041"/>
        <end position="1068"/>
    </location>
</feature>
<evidence type="ECO:0000259" key="3">
    <source>
        <dbReference type="Pfam" id="PF12879"/>
    </source>
</evidence>
<evidence type="ECO:0000313" key="7">
    <source>
        <dbReference type="Proteomes" id="UP000182128"/>
    </source>
</evidence>
<dbReference type="InterPro" id="IPR024285">
    <property type="entry name" value="SICA_extracell_b"/>
</dbReference>
<dbReference type="EMBL" id="CWHR02000001">
    <property type="protein sequence ID" value="SBO20102.1"/>
    <property type="molecule type" value="Genomic_DNA"/>
</dbReference>
<evidence type="ECO:0000259" key="2">
    <source>
        <dbReference type="Pfam" id="PF12878"/>
    </source>
</evidence>
<dbReference type="VEuPathDB" id="PlasmoDB:PKNH_0929800"/>
<proteinExistence type="predicted"/>
<feature type="region of interest" description="Disordered" evidence="1">
    <location>
        <begin position="1736"/>
        <end position="1766"/>
    </location>
</feature>
<evidence type="ECO:0000259" key="4">
    <source>
        <dbReference type="Pfam" id="PF12887"/>
    </source>
</evidence>
<evidence type="ECO:0000256" key="1">
    <source>
        <dbReference type="SAM" id="MobiDB-lite"/>
    </source>
</evidence>
<dbReference type="Proteomes" id="UP000182142">
    <property type="component" value="Unassembled WGS sequence"/>
</dbReference>
<feature type="domain" description="Schizont-infected cell agglutination extracellular beta" evidence="2">
    <location>
        <begin position="758"/>
        <end position="927"/>
    </location>
</feature>
<dbReference type="Pfam" id="PF12879">
    <property type="entry name" value="SICA_C"/>
    <property type="match status" value="1"/>
</dbReference>
<dbReference type="EMBL" id="CWHQ02000002">
    <property type="protein sequence ID" value="SBO20296.1"/>
    <property type="molecule type" value="Genomic_DNA"/>
</dbReference>
<gene>
    <name evidence="6" type="ORF">PKNA1_C2_0929800</name>
    <name evidence="5" type="ORF">PKNA1_H1_0929800</name>
</gene>